<gene>
    <name evidence="2" type="ORF">MAIT1_04548</name>
</gene>
<dbReference type="OrthoDB" id="6058064at2"/>
<sequence length="156" mass="17509">MNTPLLALTAMCAEQVAAMETLELAELESAVEVQAQEIKRIKTLLDQAKQLKFGARADAVRRDQGKPTGIVRFEDGHFVIVNDMPKKPEWDQEKLAAIAEEIRRDGVDPGHYLDTVYKVQERRYTAWPPHIQQAFAAARILKVGKPSFRIEIKGGA</sequence>
<comment type="caution">
    <text evidence="2">The sequence shown here is derived from an EMBL/GenBank/DDBJ whole genome shotgun (WGS) entry which is preliminary data.</text>
</comment>
<evidence type="ECO:0000313" key="3">
    <source>
        <dbReference type="Proteomes" id="UP000194003"/>
    </source>
</evidence>
<reference evidence="2 3" key="1">
    <citation type="journal article" date="2016" name="BMC Genomics">
        <title>Combined genomic and structural analyses of a cultured magnetotactic bacterium reveals its niche adaptation to a dynamic environment.</title>
        <authorList>
            <person name="Araujo A.C."/>
            <person name="Morillo V."/>
            <person name="Cypriano J."/>
            <person name="Teixeira L.C."/>
            <person name="Leao P."/>
            <person name="Lyra S."/>
            <person name="Almeida L.G."/>
            <person name="Bazylinski D.A."/>
            <person name="Vasconcellos A.T."/>
            <person name="Abreu F."/>
            <person name="Lins U."/>
        </authorList>
    </citation>
    <scope>NUCLEOTIDE SEQUENCE [LARGE SCALE GENOMIC DNA]</scope>
    <source>
        <strain evidence="2 3">IT-1</strain>
    </source>
</reference>
<keyword evidence="1" id="KW-0175">Coiled coil</keyword>
<evidence type="ECO:0000256" key="1">
    <source>
        <dbReference type="SAM" id="Coils"/>
    </source>
</evidence>
<proteinExistence type="predicted"/>
<organism evidence="2 3">
    <name type="scientific">Magnetofaba australis IT-1</name>
    <dbReference type="NCBI Taxonomy" id="1434232"/>
    <lineage>
        <taxon>Bacteria</taxon>
        <taxon>Pseudomonadati</taxon>
        <taxon>Pseudomonadota</taxon>
        <taxon>Magnetococcia</taxon>
        <taxon>Magnetococcales</taxon>
        <taxon>Magnetococcaceae</taxon>
        <taxon>Magnetofaba</taxon>
    </lineage>
</organism>
<dbReference type="AlphaFoldDB" id="A0A1Y2K9Q8"/>
<dbReference type="EMBL" id="LVJN01000012">
    <property type="protein sequence ID" value="OSM07684.1"/>
    <property type="molecule type" value="Genomic_DNA"/>
</dbReference>
<dbReference type="STRING" id="1434232.MAIT1_04548"/>
<evidence type="ECO:0000313" key="2">
    <source>
        <dbReference type="EMBL" id="OSM07684.1"/>
    </source>
</evidence>
<keyword evidence="3" id="KW-1185">Reference proteome</keyword>
<accession>A0A1Y2K9Q8</accession>
<name>A0A1Y2K9Q8_9PROT</name>
<dbReference type="RefSeq" id="WP_085440217.1">
    <property type="nucleotide sequence ID" value="NZ_LVJN01000012.1"/>
</dbReference>
<protein>
    <submittedName>
        <fullName evidence="2">Uncharacterized protein</fullName>
    </submittedName>
</protein>
<dbReference type="Proteomes" id="UP000194003">
    <property type="component" value="Unassembled WGS sequence"/>
</dbReference>
<feature type="coiled-coil region" evidence="1">
    <location>
        <begin position="24"/>
        <end position="51"/>
    </location>
</feature>